<dbReference type="InterPro" id="IPR015424">
    <property type="entry name" value="PyrdxlP-dep_Trfase"/>
</dbReference>
<feature type="compositionally biased region" description="Low complexity" evidence="1">
    <location>
        <begin position="842"/>
        <end position="857"/>
    </location>
</feature>
<dbReference type="Pfam" id="PF00266">
    <property type="entry name" value="Aminotran_5"/>
    <property type="match status" value="1"/>
</dbReference>
<proteinExistence type="evidence at transcript level"/>
<protein>
    <submittedName>
        <fullName evidence="3">Putative selenocysteine lyase/cysteine desulfurase posttranslational modification</fullName>
    </submittedName>
</protein>
<dbReference type="InterPro" id="IPR015421">
    <property type="entry name" value="PyrdxlP-dep_Trfase_major"/>
</dbReference>
<dbReference type="PANTHER" id="PTHR43686:SF1">
    <property type="entry name" value="AMINOTRAN_5 DOMAIN-CONTAINING PROTEIN"/>
    <property type="match status" value="1"/>
</dbReference>
<organism evidence="3">
    <name type="scientific">Tabanus bromius</name>
    <name type="common">Band-eyed brown horse fly</name>
    <dbReference type="NCBI Taxonomy" id="304241"/>
    <lineage>
        <taxon>Eukaryota</taxon>
        <taxon>Metazoa</taxon>
        <taxon>Ecdysozoa</taxon>
        <taxon>Arthropoda</taxon>
        <taxon>Hexapoda</taxon>
        <taxon>Insecta</taxon>
        <taxon>Pterygota</taxon>
        <taxon>Neoptera</taxon>
        <taxon>Endopterygota</taxon>
        <taxon>Diptera</taxon>
        <taxon>Brachycera</taxon>
        <taxon>Tabanomorpha</taxon>
        <taxon>Tabanoidea</taxon>
        <taxon>Tabanidae</taxon>
        <taxon>Tabanus</taxon>
    </lineage>
</organism>
<evidence type="ECO:0000313" key="3">
    <source>
        <dbReference type="EMBL" id="JAI15555.1"/>
    </source>
</evidence>
<dbReference type="EMBL" id="GDAI01002048">
    <property type="protein sequence ID" value="JAI15555.1"/>
    <property type="molecule type" value="mRNA"/>
</dbReference>
<dbReference type="GO" id="GO:0016740">
    <property type="term" value="F:transferase activity"/>
    <property type="evidence" value="ECO:0007669"/>
    <property type="project" value="UniProtKB-ARBA"/>
</dbReference>
<feature type="compositionally biased region" description="Basic and acidic residues" evidence="1">
    <location>
        <begin position="802"/>
        <end position="829"/>
    </location>
</feature>
<reference evidence="3" key="1">
    <citation type="journal article" date="2015" name="Insect Biochem. Mol. Biol.">
        <title>An insight into the sialome of the horse fly, Tabanus bromius.</title>
        <authorList>
            <person name="Ribeiro J.M."/>
            <person name="Kazimirova M."/>
            <person name="Takac P."/>
            <person name="Andersen J.F."/>
            <person name="Francischetti I.M."/>
        </authorList>
    </citation>
    <scope>NUCLEOTIDE SEQUENCE</scope>
</reference>
<feature type="region of interest" description="Disordered" evidence="1">
    <location>
        <begin position="788"/>
        <end position="860"/>
    </location>
</feature>
<dbReference type="PANTHER" id="PTHR43686">
    <property type="entry name" value="SULFURTRANSFERASE-RELATED"/>
    <property type="match status" value="1"/>
</dbReference>
<evidence type="ECO:0000259" key="2">
    <source>
        <dbReference type="Pfam" id="PF00266"/>
    </source>
</evidence>
<feature type="compositionally biased region" description="Polar residues" evidence="1">
    <location>
        <begin position="591"/>
        <end position="615"/>
    </location>
</feature>
<feature type="region of interest" description="Disordered" evidence="1">
    <location>
        <begin position="891"/>
        <end position="936"/>
    </location>
</feature>
<dbReference type="Gene3D" id="3.40.640.10">
    <property type="entry name" value="Type I PLP-dependent aspartate aminotransferase-like (Major domain)"/>
    <property type="match status" value="1"/>
</dbReference>
<dbReference type="SUPFAM" id="SSF52402">
    <property type="entry name" value="Adenine nucleotide alpha hydrolases-like"/>
    <property type="match status" value="1"/>
</dbReference>
<feature type="non-terminal residue" evidence="3">
    <location>
        <position position="1"/>
    </location>
</feature>
<feature type="region of interest" description="Disordered" evidence="1">
    <location>
        <begin position="964"/>
        <end position="988"/>
    </location>
</feature>
<dbReference type="InterPro" id="IPR015422">
    <property type="entry name" value="PyrdxlP-dep_Trfase_small"/>
</dbReference>
<name>A0A0K8TNR8_TABBR</name>
<dbReference type="InterPro" id="IPR014729">
    <property type="entry name" value="Rossmann-like_a/b/a_fold"/>
</dbReference>
<dbReference type="Gene3D" id="3.90.1150.10">
    <property type="entry name" value="Aspartate Aminotransferase, domain 1"/>
    <property type="match status" value="1"/>
</dbReference>
<evidence type="ECO:0000256" key="1">
    <source>
        <dbReference type="SAM" id="MobiDB-lite"/>
    </source>
</evidence>
<sequence>DTGKILKYIDDSIIGKGVAFLGPFGRRKVVYADYASSGRSLQFLEDYINKEVLPAYGDISCTSAVTGLQSYLYKKEAREIIRTAVNATDEDEILFCEETYASPSERLCYMLCYQNENLRCKRSTNSKLTDCPVLFVSTNESTQSLLPWQNAGVQIVKVSKNREGFLDLVDLEKKLSSYSESRRLLIGLFSGASRLTGILSDDVATTILLHQYGALSIWDYSSTAPFASTDMNPTLPGAAKDAVFFSTKKFVGGVQGPGVLIMKKSLITSLGCATDLCDTAGVVSAVRAGLVVQLKESIGAANIIARQEKLCKQILAHIRTIPEIVLLGSMQTSGKRIPTLCFLVKHPRGTFLHNRFVVAVLNDVFGIQATAGSQINEALGITRKLAVDYELLLSDDQVCHEYIRPGYTRVTLPFFMSDAEVAFILEALKMVATEAWKLLPQYDIEERTGEWRHHSNSLVKERKCLSTIRYTDGKMVFSDRRISGPGVFPTSYSDCLQTARNLFNRSRKMAQKSVTIYSDLKLKSSAAESLRWYMLPGEAHELLVGHSQNVKTSVPFDPNRTKVQETPSILQMLRHNSLSALDIRRFKSRSLPTSPVQIPMKRQTSSPTPSESPRANSLAECISPPVVRFSLGGEVTTMAAFSSPRMTNLANSEEAISSRNSTCSDCTEEIQAYVAEVTKELATEIKSEIREVISKVEDVLENTDTMDMSSINMSSITNLSAAEDLRSDSVSATDVAEYLKEFSKEMASEVKSEIREVVNTMSDIIPTDCSITCSSFIKKITSTPEIVEDRDTTDAETNNKIAENHRYSDSSDTSKNDSIDDSNKLRSESFPRPNSTPGWHHPTAPSPETSTPTCPYTGAISKLIDPNSTASQDSGINMCFQDLDETRTRTISENVSESKGKAITKRSQSDSAQGSQTNYSHRTNSNRSSNSETSDEAVLRHTNCDCKIEKVNRTSSPLLENVTSNNHRQQRAPAYTRRLPSESDSDQDFNKWHHLPKDLWKQTAEAIDEFDMLREGDRILVCLSGSSASLCLLHALRQFSRARGIHIEMAAVTVGKCGVDPRALMLYMRDINMELFIEQLNASETFRSKITSVARRKNYNVLAMGNTLDKVADDFLASVLQKGKLYTPQAHSTNREGDLRIIRPFIFVRERFIEDFAIQKNLPTRPSTTLGRPYNASNSILKVQEAVNPGVYDNIKNALRPLLSTRLETNKTSYEYLKMTFASRD</sequence>
<dbReference type="SUPFAM" id="SSF53383">
    <property type="entry name" value="PLP-dependent transferases"/>
    <property type="match status" value="1"/>
</dbReference>
<dbReference type="Gene3D" id="3.40.50.620">
    <property type="entry name" value="HUPs"/>
    <property type="match status" value="1"/>
</dbReference>
<dbReference type="InterPro" id="IPR000192">
    <property type="entry name" value="Aminotrans_V_dom"/>
</dbReference>
<accession>A0A0K8TNR8</accession>
<feature type="compositionally biased region" description="Basic and acidic residues" evidence="1">
    <location>
        <begin position="891"/>
        <end position="900"/>
    </location>
</feature>
<dbReference type="GO" id="GO:0016829">
    <property type="term" value="F:lyase activity"/>
    <property type="evidence" value="ECO:0007669"/>
    <property type="project" value="UniProtKB-KW"/>
</dbReference>
<dbReference type="AlphaFoldDB" id="A0A0K8TNR8"/>
<feature type="compositionally biased region" description="Low complexity" evidence="1">
    <location>
        <begin position="917"/>
        <end position="932"/>
    </location>
</feature>
<feature type="domain" description="Aminotransferase class V" evidence="2">
    <location>
        <begin position="31"/>
        <end position="377"/>
    </location>
</feature>
<keyword evidence="3" id="KW-0456">Lyase</keyword>
<feature type="compositionally biased region" description="Polar residues" evidence="1">
    <location>
        <begin position="905"/>
        <end position="916"/>
    </location>
</feature>
<feature type="region of interest" description="Disordered" evidence="1">
    <location>
        <begin position="591"/>
        <end position="617"/>
    </location>
</feature>